<dbReference type="GO" id="GO:0007100">
    <property type="term" value="P:mitotic centrosome separation"/>
    <property type="evidence" value="ECO:0007669"/>
    <property type="project" value="TreeGrafter"/>
</dbReference>
<dbReference type="EMBL" id="PDUG01000001">
    <property type="protein sequence ID" value="PIC50850.1"/>
    <property type="molecule type" value="Genomic_DNA"/>
</dbReference>
<reference evidence="5" key="1">
    <citation type="submission" date="2017-10" db="EMBL/GenBank/DDBJ databases">
        <title>Rapid genome shrinkage in a self-fertile nematode reveals novel sperm competition proteins.</title>
        <authorList>
            <person name="Yin D."/>
            <person name="Schwarz E.M."/>
            <person name="Thomas C.G."/>
            <person name="Felde R.L."/>
            <person name="Korf I.F."/>
            <person name="Cutter A.D."/>
            <person name="Schartner C.M."/>
            <person name="Ralston E.J."/>
            <person name="Meyer B.J."/>
            <person name="Haag E.S."/>
        </authorList>
    </citation>
    <scope>NUCLEOTIDE SEQUENCE [LARGE SCALE GENOMIC DNA]</scope>
    <source>
        <strain evidence="5">JU1422</strain>
    </source>
</reference>
<evidence type="ECO:0000313" key="4">
    <source>
        <dbReference type="EMBL" id="PIC50850.1"/>
    </source>
</evidence>
<dbReference type="GO" id="GO:0007059">
    <property type="term" value="P:chromosome segregation"/>
    <property type="evidence" value="ECO:0007669"/>
    <property type="project" value="TreeGrafter"/>
</dbReference>
<dbReference type="GO" id="GO:0007020">
    <property type="term" value="P:microtubule nucleation"/>
    <property type="evidence" value="ECO:0007669"/>
    <property type="project" value="TreeGrafter"/>
</dbReference>
<proteinExistence type="inferred from homology"/>
<dbReference type="AlphaFoldDB" id="A0A2G5VGP8"/>
<comment type="similarity">
    <text evidence="1">Belongs to the nudE family.</text>
</comment>
<evidence type="ECO:0000313" key="5">
    <source>
        <dbReference type="Proteomes" id="UP000230233"/>
    </source>
</evidence>
<sequence>MDLTEQQIRGLPHQDLINCFLQMREEFNEFQTSSSEIEKMMDTEMDELRSKLKKEESKDRQEESRVQWINLEEQLRRENAELQERCERQKERILKLEQRNDALETSERNKEFLSLDLGTKLDQAVEKIAMLESELHEKQEREHEHIRTSERPRLIVEPLRNDPEMLPDEPSPGPSKEEFRMSIDDVHMEDVQDTMEETISKIDEVCIDDNKNIQAKVCLFFLTVLYTDLAKNSP</sequence>
<dbReference type="PANTHER" id="PTHR10921">
    <property type="entry name" value="NUCLEAR DISTRIBUTION PROTEIN NUDE HOMOLOG 1"/>
    <property type="match status" value="1"/>
</dbReference>
<dbReference type="PANTHER" id="PTHR10921:SF1">
    <property type="entry name" value="NUCLEAR DISTRIBUTION PROTEIN NUDE HOMOLOG"/>
    <property type="match status" value="1"/>
</dbReference>
<dbReference type="GO" id="GO:0047496">
    <property type="term" value="P:vesicle transport along microtubule"/>
    <property type="evidence" value="ECO:0007669"/>
    <property type="project" value="TreeGrafter"/>
</dbReference>
<evidence type="ECO:0000256" key="3">
    <source>
        <dbReference type="SAM" id="Coils"/>
    </source>
</evidence>
<protein>
    <submittedName>
        <fullName evidence="4">Uncharacterized protein</fullName>
    </submittedName>
</protein>
<gene>
    <name evidence="4" type="primary">Cni-nud-2</name>
    <name evidence="4" type="synonym">Cnig_chr_I.g1591</name>
    <name evidence="4" type="ORF">B9Z55_001591</name>
</gene>
<accession>A0A2G5VGP8</accession>
<dbReference type="Proteomes" id="UP000230233">
    <property type="component" value="Chromosome I"/>
</dbReference>
<dbReference type="GO" id="GO:0000132">
    <property type="term" value="P:establishment of mitotic spindle orientation"/>
    <property type="evidence" value="ECO:0007669"/>
    <property type="project" value="TreeGrafter"/>
</dbReference>
<keyword evidence="2 3" id="KW-0175">Coiled coil</keyword>
<feature type="coiled-coil region" evidence="3">
    <location>
        <begin position="38"/>
        <end position="141"/>
    </location>
</feature>
<dbReference type="GO" id="GO:0008017">
    <property type="term" value="F:microtubule binding"/>
    <property type="evidence" value="ECO:0007669"/>
    <property type="project" value="InterPro"/>
</dbReference>
<organism evidence="4 5">
    <name type="scientific">Caenorhabditis nigoni</name>
    <dbReference type="NCBI Taxonomy" id="1611254"/>
    <lineage>
        <taxon>Eukaryota</taxon>
        <taxon>Metazoa</taxon>
        <taxon>Ecdysozoa</taxon>
        <taxon>Nematoda</taxon>
        <taxon>Chromadorea</taxon>
        <taxon>Rhabditida</taxon>
        <taxon>Rhabditina</taxon>
        <taxon>Rhabditomorpha</taxon>
        <taxon>Rhabditoidea</taxon>
        <taxon>Rhabditidae</taxon>
        <taxon>Peloderinae</taxon>
        <taxon>Caenorhabditis</taxon>
    </lineage>
</organism>
<dbReference type="GO" id="GO:0000776">
    <property type="term" value="C:kinetochore"/>
    <property type="evidence" value="ECO:0007669"/>
    <property type="project" value="TreeGrafter"/>
</dbReference>
<dbReference type="InterPro" id="IPR033494">
    <property type="entry name" value="NUDE"/>
</dbReference>
<dbReference type="GO" id="GO:0005813">
    <property type="term" value="C:centrosome"/>
    <property type="evidence" value="ECO:0007669"/>
    <property type="project" value="TreeGrafter"/>
</dbReference>
<dbReference type="Gene3D" id="6.10.250.1080">
    <property type="match status" value="1"/>
</dbReference>
<dbReference type="GO" id="GO:0051642">
    <property type="term" value="P:centrosome localization"/>
    <property type="evidence" value="ECO:0007669"/>
    <property type="project" value="TreeGrafter"/>
</dbReference>
<evidence type="ECO:0000256" key="1">
    <source>
        <dbReference type="ARBA" id="ARBA00007429"/>
    </source>
</evidence>
<keyword evidence="5" id="KW-1185">Reference proteome</keyword>
<dbReference type="GO" id="GO:0016477">
    <property type="term" value="P:cell migration"/>
    <property type="evidence" value="ECO:0007669"/>
    <property type="project" value="TreeGrafter"/>
</dbReference>
<evidence type="ECO:0000256" key="2">
    <source>
        <dbReference type="ARBA" id="ARBA00023054"/>
    </source>
</evidence>
<dbReference type="OrthoDB" id="5877028at2759"/>
<dbReference type="GO" id="GO:0005871">
    <property type="term" value="C:kinesin complex"/>
    <property type="evidence" value="ECO:0007669"/>
    <property type="project" value="TreeGrafter"/>
</dbReference>
<name>A0A2G5VGP8_9PELO</name>
<comment type="caution">
    <text evidence="4">The sequence shown here is derived from an EMBL/GenBank/DDBJ whole genome shotgun (WGS) entry which is preliminary data.</text>
</comment>